<organism evidence="1 2">
    <name type="scientific">Duganella alba</name>
    <dbReference type="NCBI Taxonomy" id="2666081"/>
    <lineage>
        <taxon>Bacteria</taxon>
        <taxon>Pseudomonadati</taxon>
        <taxon>Pseudomonadota</taxon>
        <taxon>Betaproteobacteria</taxon>
        <taxon>Burkholderiales</taxon>
        <taxon>Oxalobacteraceae</taxon>
        <taxon>Telluria group</taxon>
        <taxon>Duganella</taxon>
    </lineage>
</organism>
<evidence type="ECO:0000313" key="1">
    <source>
        <dbReference type="EMBL" id="MRX06795.1"/>
    </source>
</evidence>
<protein>
    <submittedName>
        <fullName evidence="1">Uncharacterized protein</fullName>
    </submittedName>
</protein>
<keyword evidence="2" id="KW-1185">Reference proteome</keyword>
<dbReference type="Proteomes" id="UP000481037">
    <property type="component" value="Unassembled WGS sequence"/>
</dbReference>
<reference evidence="1 2" key="1">
    <citation type="submission" date="2019-11" db="EMBL/GenBank/DDBJ databases">
        <title>Novel species isolated from a subtropical stream in China.</title>
        <authorList>
            <person name="Lu H."/>
        </authorList>
    </citation>
    <scope>NUCLEOTIDE SEQUENCE [LARGE SCALE GENOMIC DNA]</scope>
    <source>
        <strain evidence="1 2">FT25W</strain>
    </source>
</reference>
<dbReference type="AlphaFoldDB" id="A0A6L5QAP8"/>
<accession>A0A6L5QAP8</accession>
<evidence type="ECO:0000313" key="2">
    <source>
        <dbReference type="Proteomes" id="UP000481037"/>
    </source>
</evidence>
<name>A0A6L5QAP8_9BURK</name>
<comment type="caution">
    <text evidence="1">The sequence shown here is derived from an EMBL/GenBank/DDBJ whole genome shotgun (WGS) entry which is preliminary data.</text>
</comment>
<proteinExistence type="predicted"/>
<sequence>MVIVEKCNFSQAGSWKHPSKIASMRVSSTSSVNKPIATANVAKPQQGNFQLLTAISRQYESNLTIGDAATARRQRARAAAK</sequence>
<gene>
    <name evidence="1" type="ORF">GJ697_02995</name>
</gene>
<dbReference type="RefSeq" id="WP_154367601.1">
    <property type="nucleotide sequence ID" value="NZ_WKJM01000002.1"/>
</dbReference>
<dbReference type="EMBL" id="WKJM01000002">
    <property type="protein sequence ID" value="MRX06795.1"/>
    <property type="molecule type" value="Genomic_DNA"/>
</dbReference>